<name>A0A917AMY5_9BACI</name>
<keyword evidence="1" id="KW-0472">Membrane</keyword>
<keyword evidence="1" id="KW-1133">Transmembrane helix</keyword>
<keyword evidence="1" id="KW-0812">Transmembrane</keyword>
<dbReference type="AlphaFoldDB" id="A0A917AMY5"/>
<dbReference type="EMBL" id="BMFK01000001">
    <property type="protein sequence ID" value="GGE62608.1"/>
    <property type="molecule type" value="Genomic_DNA"/>
</dbReference>
<feature type="transmembrane region" description="Helical" evidence="1">
    <location>
        <begin position="51"/>
        <end position="69"/>
    </location>
</feature>
<sequence length="202" mass="23620">MLRVIGISPWSDGMNAETGWHYTVFIGLFFIIIAWVGMNKYGKRTYSFLRMFAYTFISGWIVVSVLNIGKNYYLSFYDDLRVVEYSGGDSHCSIRDADEYEKKQREMKKVECTLTFVNRSKKEMRFNVTLVGPGTETKNWTFKDKEIVISSLARETYHLEATVSKSELNYDSMQSQSPHIIIHRDGETKEFSARTYIRDRDM</sequence>
<reference evidence="2" key="2">
    <citation type="submission" date="2020-09" db="EMBL/GenBank/DDBJ databases">
        <authorList>
            <person name="Sun Q."/>
            <person name="Zhou Y."/>
        </authorList>
    </citation>
    <scope>NUCLEOTIDE SEQUENCE</scope>
    <source>
        <strain evidence="2">CGMCC 1.12698</strain>
    </source>
</reference>
<dbReference type="RefSeq" id="WP_188387405.1">
    <property type="nucleotide sequence ID" value="NZ_BMFK01000001.1"/>
</dbReference>
<evidence type="ECO:0000313" key="2">
    <source>
        <dbReference type="EMBL" id="GGE62608.1"/>
    </source>
</evidence>
<evidence type="ECO:0000313" key="3">
    <source>
        <dbReference type="Proteomes" id="UP000605259"/>
    </source>
</evidence>
<dbReference type="Proteomes" id="UP000605259">
    <property type="component" value="Unassembled WGS sequence"/>
</dbReference>
<keyword evidence="3" id="KW-1185">Reference proteome</keyword>
<gene>
    <name evidence="2" type="ORF">GCM10007140_11090</name>
</gene>
<organism evidence="2 3">
    <name type="scientific">Priestia taiwanensis</name>
    <dbReference type="NCBI Taxonomy" id="1347902"/>
    <lineage>
        <taxon>Bacteria</taxon>
        <taxon>Bacillati</taxon>
        <taxon>Bacillota</taxon>
        <taxon>Bacilli</taxon>
        <taxon>Bacillales</taxon>
        <taxon>Bacillaceae</taxon>
        <taxon>Priestia</taxon>
    </lineage>
</organism>
<reference evidence="2" key="1">
    <citation type="journal article" date="2014" name="Int. J. Syst. Evol. Microbiol.">
        <title>Complete genome sequence of Corynebacterium casei LMG S-19264T (=DSM 44701T), isolated from a smear-ripened cheese.</title>
        <authorList>
            <consortium name="US DOE Joint Genome Institute (JGI-PGF)"/>
            <person name="Walter F."/>
            <person name="Albersmeier A."/>
            <person name="Kalinowski J."/>
            <person name="Ruckert C."/>
        </authorList>
    </citation>
    <scope>NUCLEOTIDE SEQUENCE</scope>
    <source>
        <strain evidence="2">CGMCC 1.12698</strain>
    </source>
</reference>
<accession>A0A917AMY5</accession>
<evidence type="ECO:0000256" key="1">
    <source>
        <dbReference type="SAM" id="Phobius"/>
    </source>
</evidence>
<comment type="caution">
    <text evidence="2">The sequence shown here is derived from an EMBL/GenBank/DDBJ whole genome shotgun (WGS) entry which is preliminary data.</text>
</comment>
<proteinExistence type="predicted"/>
<feature type="transmembrane region" description="Helical" evidence="1">
    <location>
        <begin position="20"/>
        <end position="39"/>
    </location>
</feature>
<protein>
    <submittedName>
        <fullName evidence="2">Uncharacterized protein</fullName>
    </submittedName>
</protein>